<feature type="domain" description="AAA" evidence="1">
    <location>
        <begin position="18"/>
        <end position="133"/>
    </location>
</feature>
<dbReference type="EMBL" id="JFKF01000026">
    <property type="protein sequence ID" value="KDO03524.1"/>
    <property type="molecule type" value="Genomic_DNA"/>
</dbReference>
<dbReference type="RefSeq" id="WP_008580364.1">
    <property type="nucleotide sequence ID" value="NZ_CP113531.1"/>
</dbReference>
<dbReference type="AlphaFoldDB" id="A0A8E0WN42"/>
<sequence length="392" mass="45059">MFDRDITDYIKYSAKYYPVVTVTGPRQSGKTTLVKMIFSDKPYVSLEDVDIREFAKKDPRGFLSTYSQGAIIDEVQYCPDLFSYIQTKVDNDQIAGQFILTGSQNFLLLESISQSLAGRAAIVYLLPLSHNEINSKLPVTGEPLNFIFKGFYPKLYTQDLLPTIWYRNYIRTYIERDVRQLKNITDISTFQTFLKICATRIGQLVNFSSIATECGVSYNTVKSWLSLLQTSFIIYLVKPHHKNYNKRLVKQEKLYFYDTGLACTLLGLESIEQLEKYYAKGSLFENMIVVEILKNRLNKGQEEGIYFWRDSHGHELDILIESNTLTPIEIKASKTIIQEFFKGINYWNNLAGQANGYIIYAGTTEQIRGNIEVLPWNKINKIITSVSPKTPT</sequence>
<dbReference type="InterPro" id="IPR027417">
    <property type="entry name" value="P-loop_NTPase"/>
</dbReference>
<evidence type="ECO:0000259" key="2">
    <source>
        <dbReference type="Pfam" id="PF13635"/>
    </source>
</evidence>
<dbReference type="Proteomes" id="UP000027161">
    <property type="component" value="Unassembled WGS sequence"/>
</dbReference>
<dbReference type="InterPro" id="IPR041682">
    <property type="entry name" value="AAA_14"/>
</dbReference>
<feature type="domain" description="DUF4143" evidence="2">
    <location>
        <begin position="175"/>
        <end position="333"/>
    </location>
</feature>
<evidence type="ECO:0000259" key="1">
    <source>
        <dbReference type="Pfam" id="PF13173"/>
    </source>
</evidence>
<dbReference type="SUPFAM" id="SSF52540">
    <property type="entry name" value="P-loop containing nucleoside triphosphate hydrolases"/>
    <property type="match status" value="1"/>
</dbReference>
<dbReference type="Pfam" id="PF13173">
    <property type="entry name" value="AAA_14"/>
    <property type="match status" value="1"/>
</dbReference>
<gene>
    <name evidence="3" type="ORF">REISMN_01275</name>
</gene>
<proteinExistence type="predicted"/>
<evidence type="ECO:0008006" key="5">
    <source>
        <dbReference type="Google" id="ProtNLM"/>
    </source>
</evidence>
<dbReference type="Pfam" id="PF13635">
    <property type="entry name" value="DUF4143"/>
    <property type="match status" value="1"/>
</dbReference>
<keyword evidence="4" id="KW-1185">Reference proteome</keyword>
<name>A0A8E0WN42_9RICK</name>
<dbReference type="InterPro" id="IPR025420">
    <property type="entry name" value="DUF4143"/>
</dbReference>
<evidence type="ECO:0000313" key="4">
    <source>
        <dbReference type="Proteomes" id="UP000027161"/>
    </source>
</evidence>
<comment type="caution">
    <text evidence="3">The sequence shown here is derived from an EMBL/GenBank/DDBJ whole genome shotgun (WGS) entry which is preliminary data.</text>
</comment>
<dbReference type="PANTHER" id="PTHR43566">
    <property type="entry name" value="CONSERVED PROTEIN"/>
    <property type="match status" value="1"/>
</dbReference>
<dbReference type="PANTHER" id="PTHR43566:SF2">
    <property type="entry name" value="DUF4143 DOMAIN-CONTAINING PROTEIN"/>
    <property type="match status" value="1"/>
</dbReference>
<reference evidence="3 4" key="1">
    <citation type="submission" date="2014-02" db="EMBL/GenBank/DDBJ databases">
        <title>Draft genome sequence of Rickettsia buchneri sp. nov. ISO7T.</title>
        <authorList>
            <person name="Felsheim R.F."/>
            <person name="Kurtti T.J."/>
            <person name="Munderloh U.G."/>
        </authorList>
    </citation>
    <scope>NUCLEOTIDE SEQUENCE [LARGE SCALE GENOMIC DNA]</scope>
    <source>
        <strain evidence="3 4">ISO7</strain>
    </source>
</reference>
<protein>
    <recommendedName>
        <fullName evidence="5">AAA family ATPase</fullName>
    </recommendedName>
</protein>
<evidence type="ECO:0000313" key="3">
    <source>
        <dbReference type="EMBL" id="KDO03524.1"/>
    </source>
</evidence>
<organism evidence="3 4">
    <name type="scientific">Rickettsia tamurae subsp. buchneri</name>
    <dbReference type="NCBI Taxonomy" id="1462938"/>
    <lineage>
        <taxon>Bacteria</taxon>
        <taxon>Pseudomonadati</taxon>
        <taxon>Pseudomonadota</taxon>
        <taxon>Alphaproteobacteria</taxon>
        <taxon>Rickettsiales</taxon>
        <taxon>Rickettsiaceae</taxon>
        <taxon>Rickettsieae</taxon>
        <taxon>Rickettsia</taxon>
        <taxon>spotted fever group</taxon>
    </lineage>
</organism>
<accession>A0A8E0WN42</accession>